<comment type="similarity">
    <text evidence="2 5">Belongs to the GrpE family.</text>
</comment>
<reference evidence="6 7" key="1">
    <citation type="submission" date="2018-05" db="EMBL/GenBank/DDBJ databases">
        <title>Whole genome sequencing for identification of molecular markers to develop diagnostic detection tools for the regulated plant pathogen Lachnellula willkommii.</title>
        <authorList>
            <person name="Giroux E."/>
            <person name="Bilodeau G."/>
        </authorList>
    </citation>
    <scope>NUCLEOTIDE SEQUENCE [LARGE SCALE GENOMIC DNA]</scope>
    <source>
        <strain evidence="6 7">CBS 625.97</strain>
    </source>
</reference>
<dbReference type="GO" id="GO:0000774">
    <property type="term" value="F:adenyl-nucleotide exchange factor activity"/>
    <property type="evidence" value="ECO:0007669"/>
    <property type="project" value="InterPro"/>
</dbReference>
<dbReference type="OrthoDB" id="201635at2759"/>
<dbReference type="AlphaFoldDB" id="A0A7D8UT72"/>
<sequence length="257" mass="28964">ISHDIINTRLHKLDFTMIQRTLLRQTRALSSSIRSAPRTAISRPQFLPATRLPARPLASARWYATEPEAKKDGEAAAAAAAEGKTEAEVADPKKKELEAKEREIIDLKDKYVRSVAEFRNLQERTKRDMQAAKDFAIQKFAKDLVDSVDNLDRALTTVPHEKLNAPEKSEHLQDLVSLYEGLKMTEGILMSTLKKHGLERFDPSVEGEKFNPNEHEATFMTPMEGKEDNTVFLTQQKGFKLNGRVLRAAKVGVVKNN</sequence>
<evidence type="ECO:0000256" key="2">
    <source>
        <dbReference type="ARBA" id="ARBA00009054"/>
    </source>
</evidence>
<proteinExistence type="inferred from homology"/>
<comment type="function">
    <text evidence="4">Essential component of the PAM complex, a complex required for the translocation of transit peptide-containing proteins from the inner membrane into the mitochondrial matrix in an ATP-dependent manner.</text>
</comment>
<dbReference type="FunFam" id="2.30.22.10:FF:000002">
    <property type="entry name" value="GrpE protein homolog"/>
    <property type="match status" value="1"/>
</dbReference>
<dbReference type="GO" id="GO:0051082">
    <property type="term" value="F:unfolded protein binding"/>
    <property type="evidence" value="ECO:0007669"/>
    <property type="project" value="TreeGrafter"/>
</dbReference>
<dbReference type="Pfam" id="PF01025">
    <property type="entry name" value="GrpE"/>
    <property type="match status" value="1"/>
</dbReference>
<dbReference type="PANTHER" id="PTHR21237:SF23">
    <property type="entry name" value="GRPE PROTEIN HOMOLOG, MITOCHONDRIAL"/>
    <property type="match status" value="1"/>
</dbReference>
<evidence type="ECO:0000256" key="5">
    <source>
        <dbReference type="RuleBase" id="RU004478"/>
    </source>
</evidence>
<dbReference type="InterPro" id="IPR000740">
    <property type="entry name" value="GrpE"/>
</dbReference>
<dbReference type="InterPro" id="IPR013805">
    <property type="entry name" value="GrpE_CC"/>
</dbReference>
<dbReference type="EMBL" id="QGMG01000099">
    <property type="protein sequence ID" value="TVY57336.1"/>
    <property type="molecule type" value="Genomic_DNA"/>
</dbReference>
<dbReference type="InterPro" id="IPR009012">
    <property type="entry name" value="GrpE_head"/>
</dbReference>
<dbReference type="GO" id="GO:0051087">
    <property type="term" value="F:protein-folding chaperone binding"/>
    <property type="evidence" value="ECO:0007669"/>
    <property type="project" value="InterPro"/>
</dbReference>
<dbReference type="HAMAP" id="MF_01151">
    <property type="entry name" value="GrpE"/>
    <property type="match status" value="1"/>
</dbReference>
<name>A0A7D8UT72_9HELO</name>
<keyword evidence="7" id="KW-1185">Reference proteome</keyword>
<dbReference type="GO" id="GO:0006457">
    <property type="term" value="P:protein folding"/>
    <property type="evidence" value="ECO:0007669"/>
    <property type="project" value="InterPro"/>
</dbReference>
<dbReference type="CDD" id="cd00446">
    <property type="entry name" value="GrpE"/>
    <property type="match status" value="1"/>
</dbReference>
<protein>
    <recommendedName>
        <fullName evidence="4">GrpE protein homolog</fullName>
    </recommendedName>
</protein>
<comment type="subcellular location">
    <subcellularLocation>
        <location evidence="1 4">Mitochondrion matrix</location>
    </subcellularLocation>
</comment>
<evidence type="ECO:0000256" key="4">
    <source>
        <dbReference type="RuleBase" id="RU000640"/>
    </source>
</evidence>
<dbReference type="Gene3D" id="2.30.22.10">
    <property type="entry name" value="Head domain of nucleotide exchange factor GrpE"/>
    <property type="match status" value="1"/>
</dbReference>
<accession>A0A7D8UT72</accession>
<dbReference type="PRINTS" id="PR00773">
    <property type="entry name" value="GRPEPROTEIN"/>
</dbReference>
<dbReference type="PANTHER" id="PTHR21237">
    <property type="entry name" value="GRPE PROTEIN"/>
    <property type="match status" value="1"/>
</dbReference>
<evidence type="ECO:0000256" key="1">
    <source>
        <dbReference type="ARBA" id="ARBA00004305"/>
    </source>
</evidence>
<dbReference type="PROSITE" id="PS01071">
    <property type="entry name" value="GRPE"/>
    <property type="match status" value="1"/>
</dbReference>
<dbReference type="GO" id="GO:0001405">
    <property type="term" value="C:PAM complex, Tim23 associated import motor"/>
    <property type="evidence" value="ECO:0007669"/>
    <property type="project" value="TreeGrafter"/>
</dbReference>
<dbReference type="GO" id="GO:0030150">
    <property type="term" value="P:protein import into mitochondrial matrix"/>
    <property type="evidence" value="ECO:0007669"/>
    <property type="project" value="TreeGrafter"/>
</dbReference>
<keyword evidence="3 4" id="KW-0143">Chaperone</keyword>
<dbReference type="Gene3D" id="3.90.20.20">
    <property type="match status" value="1"/>
</dbReference>
<gene>
    <name evidence="6" type="primary">grpe</name>
    <name evidence="6" type="ORF">LCER1_G001773</name>
</gene>
<dbReference type="Proteomes" id="UP000481288">
    <property type="component" value="Unassembled WGS sequence"/>
</dbReference>
<organism evidence="6 7">
    <name type="scientific">Lachnellula cervina</name>
    <dbReference type="NCBI Taxonomy" id="1316786"/>
    <lineage>
        <taxon>Eukaryota</taxon>
        <taxon>Fungi</taxon>
        <taxon>Dikarya</taxon>
        <taxon>Ascomycota</taxon>
        <taxon>Pezizomycotina</taxon>
        <taxon>Leotiomycetes</taxon>
        <taxon>Helotiales</taxon>
        <taxon>Lachnaceae</taxon>
        <taxon>Lachnellula</taxon>
    </lineage>
</organism>
<comment type="caution">
    <text evidence="6">The sequence shown here is derived from an EMBL/GenBank/DDBJ whole genome shotgun (WGS) entry which is preliminary data.</text>
</comment>
<dbReference type="FunFam" id="3.90.20.20:FF:000013">
    <property type="entry name" value="GrpE protein homolog"/>
    <property type="match status" value="1"/>
</dbReference>
<feature type="non-terminal residue" evidence="6">
    <location>
        <position position="1"/>
    </location>
</feature>
<dbReference type="SUPFAM" id="SSF58014">
    <property type="entry name" value="Coiled-coil domain of nucleotide exchange factor GrpE"/>
    <property type="match status" value="1"/>
</dbReference>
<evidence type="ECO:0000313" key="6">
    <source>
        <dbReference type="EMBL" id="TVY57336.1"/>
    </source>
</evidence>
<dbReference type="SUPFAM" id="SSF51064">
    <property type="entry name" value="Head domain of nucleotide exchange factor GrpE"/>
    <property type="match status" value="1"/>
</dbReference>
<dbReference type="GO" id="GO:0042803">
    <property type="term" value="F:protein homodimerization activity"/>
    <property type="evidence" value="ECO:0007669"/>
    <property type="project" value="InterPro"/>
</dbReference>
<evidence type="ECO:0000256" key="3">
    <source>
        <dbReference type="ARBA" id="ARBA00023186"/>
    </source>
</evidence>
<evidence type="ECO:0000313" key="7">
    <source>
        <dbReference type="Proteomes" id="UP000481288"/>
    </source>
</evidence>
<keyword evidence="4" id="KW-0496">Mitochondrion</keyword>